<accession>A0A174B8B3</accession>
<protein>
    <recommendedName>
        <fullName evidence="4">TrbL/VirB6 plasmid conjugal transfer protein</fullName>
    </recommendedName>
</protein>
<keyword evidence="1" id="KW-1133">Transmembrane helix</keyword>
<proteinExistence type="predicted"/>
<dbReference type="Pfam" id="PF19478">
    <property type="entry name" value="TrbL_2"/>
    <property type="match status" value="1"/>
</dbReference>
<feature type="transmembrane region" description="Helical" evidence="1">
    <location>
        <begin position="86"/>
        <end position="111"/>
    </location>
</feature>
<dbReference type="AlphaFoldDB" id="A0A174B8B3"/>
<feature type="transmembrane region" description="Helical" evidence="1">
    <location>
        <begin position="245"/>
        <end position="265"/>
    </location>
</feature>
<evidence type="ECO:0000256" key="1">
    <source>
        <dbReference type="SAM" id="Phobius"/>
    </source>
</evidence>
<feature type="transmembrane region" description="Helical" evidence="1">
    <location>
        <begin position="151"/>
        <end position="174"/>
    </location>
</feature>
<feature type="transmembrane region" description="Helical" evidence="1">
    <location>
        <begin position="40"/>
        <end position="65"/>
    </location>
</feature>
<dbReference type="EMBL" id="CYZU01000006">
    <property type="protein sequence ID" value="CUN96914.1"/>
    <property type="molecule type" value="Genomic_DNA"/>
</dbReference>
<dbReference type="Proteomes" id="UP000095544">
    <property type="component" value="Unassembled WGS sequence"/>
</dbReference>
<name>A0A174B8B3_9FIRM</name>
<dbReference type="STRING" id="39482.ERS852491_00943"/>
<keyword evidence="1" id="KW-0472">Membrane</keyword>
<dbReference type="OrthoDB" id="9807620at2"/>
<gene>
    <name evidence="2" type="ORF">ERS852491_00943</name>
</gene>
<dbReference type="GeneID" id="83004721"/>
<evidence type="ECO:0000313" key="2">
    <source>
        <dbReference type="EMBL" id="CUN96914.1"/>
    </source>
</evidence>
<dbReference type="InterPro" id="IPR045798">
    <property type="entry name" value="TrbL_Firmicutes"/>
</dbReference>
<organism evidence="2 3">
    <name type="scientific">Faecalicatena contorta</name>
    <dbReference type="NCBI Taxonomy" id="39482"/>
    <lineage>
        <taxon>Bacteria</taxon>
        <taxon>Bacillati</taxon>
        <taxon>Bacillota</taxon>
        <taxon>Clostridia</taxon>
        <taxon>Lachnospirales</taxon>
        <taxon>Lachnospiraceae</taxon>
        <taxon>Faecalicatena</taxon>
    </lineage>
</organism>
<reference evidence="2 3" key="1">
    <citation type="submission" date="2015-09" db="EMBL/GenBank/DDBJ databases">
        <authorList>
            <consortium name="Pathogen Informatics"/>
        </authorList>
    </citation>
    <scope>NUCLEOTIDE SEQUENCE [LARGE SCALE GENOMIC DNA]</scope>
    <source>
        <strain evidence="2 3">2789STDY5834876</strain>
    </source>
</reference>
<evidence type="ECO:0008006" key="4">
    <source>
        <dbReference type="Google" id="ProtNLM"/>
    </source>
</evidence>
<feature type="transmembrane region" description="Helical" evidence="1">
    <location>
        <begin position="210"/>
        <end position="233"/>
    </location>
</feature>
<dbReference type="RefSeq" id="WP_003433227.1">
    <property type="nucleotide sequence ID" value="NZ_CYZU01000006.1"/>
</dbReference>
<evidence type="ECO:0000313" key="3">
    <source>
        <dbReference type="Proteomes" id="UP000095544"/>
    </source>
</evidence>
<sequence length="278" mass="30217">MSDNWVVQNLENALNTWNEKLAEIWQLITQSPEQFKGGTIWSVILNIHGALQAIGLALLVLFFVVGVMRTCGNFAEVKKPEHALKLFIRFALAKGVVTYGLELMMALFNIIQGVVSTIMNAAGFGSATQTVLPQEIVTAVEDCGFFESIPLWAVTLIGGLFITILSFIMIMSVYGRFFKLYLYTAIAPIPLSTFAGEPSQSVGKSFIKSYAAVCLEGAIIVLACIIFSLFAAAPPAVNPDAAAVSMVWSYIGELVFNMLVLVGAIKMADRVVREMMGL</sequence>
<keyword evidence="1" id="KW-0812">Transmembrane</keyword>